<accession>A0AAV9VNE1</accession>
<dbReference type="AlphaFoldDB" id="A0AAV9VNE1"/>
<dbReference type="PANTHER" id="PTHR37171">
    <property type="entry name" value="SERINE/THREONINE-PROTEIN KINASE YRZF-RELATED"/>
    <property type="match status" value="1"/>
</dbReference>
<dbReference type="InterPro" id="IPR011009">
    <property type="entry name" value="Kinase-like_dom_sf"/>
</dbReference>
<dbReference type="PANTHER" id="PTHR37171:SF1">
    <property type="entry name" value="SERINE_THREONINE-PROTEIN KINASE YRZF-RELATED"/>
    <property type="match status" value="1"/>
</dbReference>
<dbReference type="SUPFAM" id="SSF56112">
    <property type="entry name" value="Protein kinase-like (PK-like)"/>
    <property type="match status" value="1"/>
</dbReference>
<comment type="caution">
    <text evidence="2">The sequence shown here is derived from an EMBL/GenBank/DDBJ whole genome shotgun (WGS) entry which is preliminary data.</text>
</comment>
<name>A0AAV9VNE1_9PEZI</name>
<feature type="region of interest" description="Disordered" evidence="1">
    <location>
        <begin position="348"/>
        <end position="392"/>
    </location>
</feature>
<reference evidence="2 3" key="1">
    <citation type="submission" date="2019-10" db="EMBL/GenBank/DDBJ databases">
        <authorList>
            <person name="Palmer J.M."/>
        </authorList>
    </citation>
    <scope>NUCLEOTIDE SEQUENCE [LARGE SCALE GENOMIC DNA]</scope>
    <source>
        <strain evidence="2 3">TWF730</strain>
    </source>
</reference>
<evidence type="ECO:0000313" key="3">
    <source>
        <dbReference type="Proteomes" id="UP001373714"/>
    </source>
</evidence>
<evidence type="ECO:0000313" key="2">
    <source>
        <dbReference type="EMBL" id="KAK6363616.1"/>
    </source>
</evidence>
<gene>
    <name evidence="2" type="ORF">TWF730_001040</name>
</gene>
<evidence type="ECO:0008006" key="4">
    <source>
        <dbReference type="Google" id="ProtNLM"/>
    </source>
</evidence>
<dbReference type="InterPro" id="IPR052396">
    <property type="entry name" value="Meiotic_Drive_Suppr_Kinase"/>
</dbReference>
<evidence type="ECO:0000256" key="1">
    <source>
        <dbReference type="SAM" id="MobiDB-lite"/>
    </source>
</evidence>
<proteinExistence type="predicted"/>
<keyword evidence="3" id="KW-1185">Reference proteome</keyword>
<sequence length="392" mass="44297">MSPLSANKPLMVIDVKPSWVLYLPPYLRGSFNRQRHSILLKPRRKRYQHEMVRAVSQLFAHMHANNVEYGVLTTYHSTYFFKRIDTGHGDQIPRFLVSPIINKTDMGARSLVAAFVGITVIGSRGGLWAPNLGTPGPCFRSLDVSPGTAPQHLVVCDTRTRPFEGFDGRARRVRGGPQLKVQVRFVKFLSRNLASTFRGVLEVGRIRRDVILKVYDLSTPEIAAVCDDELKAYVALTPIQGTHVPKVWAVGTLYGIYRVIAMDHCGDPVPEPPPPEFYEQAPKLFRAIHGLKVVHNDIDLRNFLVSHGHHYWVIDFNSARVGTPEQVDCEARYLKNLLDRMKRGYIVPKPLDRERPGEEGLKDSNIKNEGWGSEEPGDQPKTDDSPYLEGWV</sequence>
<dbReference type="Gene3D" id="1.10.510.10">
    <property type="entry name" value="Transferase(Phosphotransferase) domain 1"/>
    <property type="match status" value="1"/>
</dbReference>
<dbReference type="EMBL" id="JAVHNS010000001">
    <property type="protein sequence ID" value="KAK6363616.1"/>
    <property type="molecule type" value="Genomic_DNA"/>
</dbReference>
<organism evidence="2 3">
    <name type="scientific">Orbilia blumenaviensis</name>
    <dbReference type="NCBI Taxonomy" id="1796055"/>
    <lineage>
        <taxon>Eukaryota</taxon>
        <taxon>Fungi</taxon>
        <taxon>Dikarya</taxon>
        <taxon>Ascomycota</taxon>
        <taxon>Pezizomycotina</taxon>
        <taxon>Orbiliomycetes</taxon>
        <taxon>Orbiliales</taxon>
        <taxon>Orbiliaceae</taxon>
        <taxon>Orbilia</taxon>
    </lineage>
</organism>
<dbReference type="Proteomes" id="UP001373714">
    <property type="component" value="Unassembled WGS sequence"/>
</dbReference>
<feature type="compositionally biased region" description="Basic and acidic residues" evidence="1">
    <location>
        <begin position="350"/>
        <end position="366"/>
    </location>
</feature>
<protein>
    <recommendedName>
        <fullName evidence="4">Protein kinase domain-containing protein</fullName>
    </recommendedName>
</protein>